<keyword evidence="3" id="KW-1185">Reference proteome</keyword>
<dbReference type="CDD" id="cd02440">
    <property type="entry name" value="AdoMet_MTases"/>
    <property type="match status" value="1"/>
</dbReference>
<proteinExistence type="predicted"/>
<dbReference type="Pfam" id="PF08241">
    <property type="entry name" value="Methyltransf_11"/>
    <property type="match status" value="1"/>
</dbReference>
<dbReference type="PANTHER" id="PTHR43591">
    <property type="entry name" value="METHYLTRANSFERASE"/>
    <property type="match status" value="1"/>
</dbReference>
<dbReference type="EMBL" id="QKWJ01000032">
    <property type="protein sequence ID" value="RDK07977.1"/>
    <property type="molecule type" value="Genomic_DNA"/>
</dbReference>
<dbReference type="RefSeq" id="WP_115213698.1">
    <property type="nucleotide sequence ID" value="NZ_QKWJ01000032.1"/>
</dbReference>
<keyword evidence="2" id="KW-0808">Transferase</keyword>
<organism evidence="2 3">
    <name type="scientific">Cupriavidus lacunae</name>
    <dbReference type="NCBI Taxonomy" id="2666307"/>
    <lineage>
        <taxon>Bacteria</taxon>
        <taxon>Pseudomonadati</taxon>
        <taxon>Pseudomonadota</taxon>
        <taxon>Betaproteobacteria</taxon>
        <taxon>Burkholderiales</taxon>
        <taxon>Burkholderiaceae</taxon>
        <taxon>Cupriavidus</taxon>
    </lineage>
</organism>
<dbReference type="AlphaFoldDB" id="A0A370NQT9"/>
<gene>
    <name evidence="2" type="ORF">DN412_23030</name>
</gene>
<keyword evidence="2" id="KW-0489">Methyltransferase</keyword>
<evidence type="ECO:0000313" key="3">
    <source>
        <dbReference type="Proteomes" id="UP000255165"/>
    </source>
</evidence>
<evidence type="ECO:0000259" key="1">
    <source>
        <dbReference type="Pfam" id="PF08241"/>
    </source>
</evidence>
<dbReference type="SUPFAM" id="SSF53335">
    <property type="entry name" value="S-adenosyl-L-methionine-dependent methyltransferases"/>
    <property type="match status" value="1"/>
</dbReference>
<dbReference type="InterPro" id="IPR013216">
    <property type="entry name" value="Methyltransf_11"/>
</dbReference>
<dbReference type="Gene3D" id="3.40.50.150">
    <property type="entry name" value="Vaccinia Virus protein VP39"/>
    <property type="match status" value="1"/>
</dbReference>
<protein>
    <submittedName>
        <fullName evidence="2">SAM-dependent methyltransferase</fullName>
    </submittedName>
</protein>
<sequence>MPAFVTTPSPAIDLATVKTRQQAAWSTGNYAVVGTTLQIVGENLCEALDLRSGARVLDVAAGNGNATLAAARRWCDVTSTDYVSSLLESDRARAQAEGHTIQFQEADAENLPFPDAAFDAVMSTFGVMFTPNQDKAASELARVCKAGGRIGLANWTPESFIGQVFKTIGKYIPPAPGVKSPGLWGTKGRLEELFGKTARQIRTTTREFAFRYRSPAHWIEVFRTYYGPVTKTFDALDAEKQAAFTRDLLALMERDNRSGDGTLVLPSEYLEVVIERK</sequence>
<feature type="domain" description="Methyltransferase type 11" evidence="1">
    <location>
        <begin position="57"/>
        <end position="150"/>
    </location>
</feature>
<dbReference type="GO" id="GO:0008757">
    <property type="term" value="F:S-adenosylmethionine-dependent methyltransferase activity"/>
    <property type="evidence" value="ECO:0007669"/>
    <property type="project" value="InterPro"/>
</dbReference>
<dbReference type="PANTHER" id="PTHR43591:SF24">
    <property type="entry name" value="2-METHOXY-6-POLYPRENYL-1,4-BENZOQUINOL METHYLASE, MITOCHONDRIAL"/>
    <property type="match status" value="1"/>
</dbReference>
<dbReference type="InterPro" id="IPR029063">
    <property type="entry name" value="SAM-dependent_MTases_sf"/>
</dbReference>
<accession>A0A370NQT9</accession>
<dbReference type="GO" id="GO:0032259">
    <property type="term" value="P:methylation"/>
    <property type="evidence" value="ECO:0007669"/>
    <property type="project" value="UniProtKB-KW"/>
</dbReference>
<dbReference type="Proteomes" id="UP000255165">
    <property type="component" value="Unassembled WGS sequence"/>
</dbReference>
<reference evidence="3" key="1">
    <citation type="submission" date="2018-06" db="EMBL/GenBank/DDBJ databases">
        <authorList>
            <person name="Feng T."/>
            <person name="Jeon C.O."/>
        </authorList>
    </citation>
    <scope>NUCLEOTIDE SEQUENCE [LARGE SCALE GENOMIC DNA]</scope>
    <source>
        <strain evidence="3">S23</strain>
    </source>
</reference>
<evidence type="ECO:0000313" key="2">
    <source>
        <dbReference type="EMBL" id="RDK07977.1"/>
    </source>
</evidence>
<comment type="caution">
    <text evidence="2">The sequence shown here is derived from an EMBL/GenBank/DDBJ whole genome shotgun (WGS) entry which is preliminary data.</text>
</comment>
<name>A0A370NQT9_9BURK</name>